<dbReference type="AlphaFoldDB" id="A0A6G7CP75"/>
<feature type="signal peptide" evidence="1">
    <location>
        <begin position="1"/>
        <end position="20"/>
    </location>
</feature>
<proteinExistence type="predicted"/>
<organism evidence="2 3">
    <name type="scientific">Vibrio ziniensis</name>
    <dbReference type="NCBI Taxonomy" id="2711221"/>
    <lineage>
        <taxon>Bacteria</taxon>
        <taxon>Pseudomonadati</taxon>
        <taxon>Pseudomonadota</taxon>
        <taxon>Gammaproteobacteria</taxon>
        <taxon>Vibrionales</taxon>
        <taxon>Vibrionaceae</taxon>
        <taxon>Vibrio</taxon>
    </lineage>
</organism>
<evidence type="ECO:0000313" key="2">
    <source>
        <dbReference type="EMBL" id="QIH43889.1"/>
    </source>
</evidence>
<evidence type="ECO:0000313" key="3">
    <source>
        <dbReference type="Proteomes" id="UP000503003"/>
    </source>
</evidence>
<dbReference type="KEGG" id="vzi:G5S32_18075"/>
<dbReference type="RefSeq" id="WP_165313555.1">
    <property type="nucleotide sequence ID" value="NZ_CP049332.1"/>
</dbReference>
<keyword evidence="3" id="KW-1185">Reference proteome</keyword>
<accession>A0A6G7CP75</accession>
<gene>
    <name evidence="2" type="ORF">G5S32_18075</name>
</gene>
<reference evidence="2 3" key="1">
    <citation type="submission" date="2020-02" db="EMBL/GenBank/DDBJ databases">
        <title>A complete genome of a marine bacterium Vibrio sp. ZWAL4003 isolated from the mangrove sediment with the ability to degrade polysaccharides.</title>
        <authorList>
            <person name="Wu J."/>
            <person name="Qu W."/>
            <person name="Zeng R."/>
        </authorList>
    </citation>
    <scope>NUCLEOTIDE SEQUENCE [LARGE SCALE GENOMIC DNA]</scope>
    <source>
        <strain evidence="2 3">ZWAL4003</strain>
    </source>
</reference>
<protein>
    <submittedName>
        <fullName evidence="2">Uncharacterized protein</fullName>
    </submittedName>
</protein>
<sequence length="136" mass="15450">MITKFILAVSSLIVSNLVIANDSMTMFVPQYELKKLMQYDFSNHLGGFLSVNIIDSNINAIDRFKGVTLNSNYYEQIQSDLIPENQIMTEAYGDGKYSEVVVYWGDSDVSNENQLYDDIQQLLLTNGSKNNLVINY</sequence>
<feature type="chain" id="PRO_5026328408" evidence="1">
    <location>
        <begin position="21"/>
        <end position="136"/>
    </location>
</feature>
<name>A0A6G7CP75_9VIBR</name>
<dbReference type="EMBL" id="CP049332">
    <property type="protein sequence ID" value="QIH43889.1"/>
    <property type="molecule type" value="Genomic_DNA"/>
</dbReference>
<dbReference type="Proteomes" id="UP000503003">
    <property type="component" value="Chromosome 2"/>
</dbReference>
<evidence type="ECO:0000256" key="1">
    <source>
        <dbReference type="SAM" id="SignalP"/>
    </source>
</evidence>
<keyword evidence="1" id="KW-0732">Signal</keyword>